<evidence type="ECO:0000313" key="1">
    <source>
        <dbReference type="EMBL" id="TGX83207.1"/>
    </source>
</evidence>
<gene>
    <name evidence="1" type="ORF">E5358_04500</name>
</gene>
<name>A0AC61QSD1_9BACT</name>
<reference evidence="1" key="1">
    <citation type="submission" date="2019-04" db="EMBL/GenBank/DDBJ databases">
        <title>Microbes associate with the intestines of laboratory mice.</title>
        <authorList>
            <person name="Navarre W."/>
            <person name="Wong E."/>
            <person name="Huang K."/>
            <person name="Tropini C."/>
            <person name="Ng K."/>
            <person name="Yu B."/>
        </authorList>
    </citation>
    <scope>NUCLEOTIDE SEQUENCE</scope>
    <source>
        <strain evidence="1">NM73_A23</strain>
    </source>
</reference>
<comment type="caution">
    <text evidence="1">The sequence shown here is derived from an EMBL/GenBank/DDBJ whole genome shotgun (WGS) entry which is preliminary data.</text>
</comment>
<keyword evidence="2" id="KW-1185">Reference proteome</keyword>
<dbReference type="Proteomes" id="UP000308886">
    <property type="component" value="Unassembled WGS sequence"/>
</dbReference>
<dbReference type="EMBL" id="SRZC01000005">
    <property type="protein sequence ID" value="TGX83207.1"/>
    <property type="molecule type" value="Genomic_DNA"/>
</dbReference>
<accession>A0AC61QSD1</accession>
<sequence length="218" mass="25437">MTWTDELWPLVIQLYRKKPEGIKPMYSRDTVRLALELHIPPQVIYQKMFALRQQLPPSLERLMETVGRNPKRLSLTCRKLRALNGMGNAGEFYDDVKVNETFELDFRPVNAPTAQLTGRPLITPVMLIMILDLYFRLIPTTMVAETPDVKELAKLLDIRAEDVAYILGIYLRCDPFVQNPEDCDDPLLEPCRKIWEKYAYDDPTVLSNMARQLECYWK</sequence>
<organism evidence="1 2">
    <name type="scientific">Palleniella muris</name>
    <dbReference type="NCBI Taxonomy" id="3038145"/>
    <lineage>
        <taxon>Bacteria</taxon>
        <taxon>Pseudomonadati</taxon>
        <taxon>Bacteroidota</taxon>
        <taxon>Bacteroidia</taxon>
        <taxon>Bacteroidales</taxon>
        <taxon>Prevotellaceae</taxon>
        <taxon>Palleniella</taxon>
    </lineage>
</organism>
<proteinExistence type="predicted"/>
<protein>
    <submittedName>
        <fullName evidence="1">Uncharacterized protein</fullName>
    </submittedName>
</protein>
<evidence type="ECO:0000313" key="2">
    <source>
        <dbReference type="Proteomes" id="UP000308886"/>
    </source>
</evidence>